<keyword evidence="3 4" id="KW-0749">Sporulation</keyword>
<reference evidence="5 6" key="1">
    <citation type="submission" date="2023-07" db="EMBL/GenBank/DDBJ databases">
        <title>Genomic Encyclopedia of Type Strains, Phase IV (KMG-IV): sequencing the most valuable type-strain genomes for metagenomic binning, comparative biology and taxonomic classification.</title>
        <authorList>
            <person name="Goeker M."/>
        </authorList>
    </citation>
    <scope>NUCLEOTIDE SEQUENCE [LARGE SCALE GENOMIC DNA]</scope>
    <source>
        <strain evidence="5 6">DSM 19092</strain>
    </source>
</reference>
<evidence type="ECO:0000313" key="5">
    <source>
        <dbReference type="EMBL" id="MDQ0162191.1"/>
    </source>
</evidence>
<dbReference type="HAMAP" id="MF_00667">
    <property type="entry name" value="SspH"/>
    <property type="match status" value="1"/>
</dbReference>
<dbReference type="RefSeq" id="WP_419151706.1">
    <property type="nucleotide sequence ID" value="NZ_JAUSTR010000003.1"/>
</dbReference>
<gene>
    <name evidence="4" type="primary">sspH</name>
    <name evidence="5" type="ORF">J2S06_001267</name>
</gene>
<keyword evidence="6" id="KW-1185">Reference proteome</keyword>
<dbReference type="Pfam" id="PF08141">
    <property type="entry name" value="SspH"/>
    <property type="match status" value="1"/>
</dbReference>
<proteinExistence type="evidence at transcript level"/>
<evidence type="ECO:0000256" key="4">
    <source>
        <dbReference type="HAMAP-Rule" id="MF_00667"/>
    </source>
</evidence>
<comment type="caution">
    <text evidence="5">The sequence shown here is derived from an EMBL/GenBank/DDBJ whole genome shotgun (WGS) entry which is preliminary data.</text>
</comment>
<comment type="induction">
    <text evidence="4">Expressed only in the forespore compartment of sporulating cells.</text>
</comment>
<dbReference type="InterPro" id="IPR012610">
    <property type="entry name" value="SASP_SspH"/>
</dbReference>
<organism evidence="5 6">
    <name type="scientific">Aeribacillus alveayuensis</name>
    <dbReference type="NCBI Taxonomy" id="279215"/>
    <lineage>
        <taxon>Bacteria</taxon>
        <taxon>Bacillati</taxon>
        <taxon>Bacillota</taxon>
        <taxon>Bacilli</taxon>
        <taxon>Bacillales</taxon>
        <taxon>Bacillaceae</taxon>
        <taxon>Aeribacillus</taxon>
    </lineage>
</organism>
<comment type="subcellular location">
    <subcellularLocation>
        <location evidence="1 4">Spore core</location>
    </subcellularLocation>
</comment>
<sequence>MNVTRAKEILQSPTIIPVTYQGKEIIIQNVDEDTKTARVYFKENREEERTVPISSLIEH</sequence>
<dbReference type="EMBL" id="JAUSTR010000003">
    <property type="protein sequence ID" value="MDQ0162191.1"/>
    <property type="molecule type" value="Genomic_DNA"/>
</dbReference>
<evidence type="ECO:0000256" key="1">
    <source>
        <dbReference type="ARBA" id="ARBA00004288"/>
    </source>
</evidence>
<accession>A0ABT9VMK2</accession>
<comment type="similarity">
    <text evidence="2 4">Belongs to the SspH family.</text>
</comment>
<dbReference type="NCBIfam" id="TIGR02861">
    <property type="entry name" value="SASP_H"/>
    <property type="match status" value="1"/>
</dbReference>
<dbReference type="Proteomes" id="UP001225646">
    <property type="component" value="Unassembled WGS sequence"/>
</dbReference>
<evidence type="ECO:0000256" key="2">
    <source>
        <dbReference type="ARBA" id="ARBA00006573"/>
    </source>
</evidence>
<evidence type="ECO:0000313" key="6">
    <source>
        <dbReference type="Proteomes" id="UP001225646"/>
    </source>
</evidence>
<protein>
    <recommendedName>
        <fullName evidence="4">Small, acid-soluble spore protein H</fullName>
        <shortName evidence="4">SASP H</shortName>
    </recommendedName>
</protein>
<evidence type="ECO:0000256" key="3">
    <source>
        <dbReference type="ARBA" id="ARBA00022969"/>
    </source>
</evidence>
<name>A0ABT9VMK2_9BACI</name>